<evidence type="ECO:0000313" key="2">
    <source>
        <dbReference type="Proteomes" id="UP000295788"/>
    </source>
</evidence>
<comment type="caution">
    <text evidence="1">The sequence shown here is derived from an EMBL/GenBank/DDBJ whole genome shotgun (WGS) entry which is preliminary data.</text>
</comment>
<sequence>MILEVMCQASETWLKEMEDVGTPVYEYEDEWPVTIEIKGQTPNSIEARVLAKDKDVNIFIIKCDKGYKLQWRDAKGTYAIDELSSFTNDLALQKISSSVNPFDVQSIATAVRKIGETFPDF</sequence>
<keyword evidence="2" id="KW-1185">Reference proteome</keyword>
<dbReference type="EMBL" id="SMAB01000029">
    <property type="protein sequence ID" value="TCS78230.1"/>
    <property type="molecule type" value="Genomic_DNA"/>
</dbReference>
<name>A0A4R3K645_9BACI</name>
<accession>A0A4R3K645</accession>
<dbReference type="AlphaFoldDB" id="A0A4R3K645"/>
<proteinExistence type="predicted"/>
<dbReference type="OrthoDB" id="9842212at2"/>
<dbReference type="RefSeq" id="WP_132770638.1">
    <property type="nucleotide sequence ID" value="NZ_SMAB01000029.1"/>
</dbReference>
<evidence type="ECO:0000313" key="1">
    <source>
        <dbReference type="EMBL" id="TCS78230.1"/>
    </source>
</evidence>
<reference evidence="1 2" key="1">
    <citation type="submission" date="2019-03" db="EMBL/GenBank/DDBJ databases">
        <title>Genomic Encyclopedia of Type Strains, Phase IV (KMG-IV): sequencing the most valuable type-strain genomes for metagenomic binning, comparative biology and taxonomic classification.</title>
        <authorList>
            <person name="Goeker M."/>
        </authorList>
    </citation>
    <scope>NUCLEOTIDE SEQUENCE [LARGE SCALE GENOMIC DNA]</scope>
    <source>
        <strain evidence="1 2">DSM 23802</strain>
    </source>
</reference>
<gene>
    <name evidence="1" type="ORF">EDD72_1297</name>
</gene>
<protein>
    <submittedName>
        <fullName evidence="1">Uncharacterized protein</fullName>
    </submittedName>
</protein>
<dbReference type="Proteomes" id="UP000295788">
    <property type="component" value="Unassembled WGS sequence"/>
</dbReference>
<organism evidence="1 2">
    <name type="scientific">Tepidibacillus fermentans</name>
    <dbReference type="NCBI Taxonomy" id="1281767"/>
    <lineage>
        <taxon>Bacteria</taxon>
        <taxon>Bacillati</taxon>
        <taxon>Bacillota</taxon>
        <taxon>Bacilli</taxon>
        <taxon>Bacillales</taxon>
        <taxon>Bacillaceae</taxon>
        <taxon>Tepidibacillus</taxon>
    </lineage>
</organism>